<evidence type="ECO:0000256" key="5">
    <source>
        <dbReference type="ARBA" id="ARBA00023136"/>
    </source>
</evidence>
<dbReference type="InterPro" id="IPR022791">
    <property type="entry name" value="L-PG_synthase/AglD"/>
</dbReference>
<feature type="transmembrane region" description="Helical" evidence="6">
    <location>
        <begin position="224"/>
        <end position="245"/>
    </location>
</feature>
<reference evidence="7 8" key="1">
    <citation type="submission" date="2018-12" db="EMBL/GenBank/DDBJ databases">
        <title>Genome Sequence of Candidatus Viridilinea halotolerans isolated from saline sulfide-rich spring.</title>
        <authorList>
            <person name="Grouzdev D.S."/>
            <person name="Burganskaya E.I."/>
            <person name="Krutkina M.S."/>
            <person name="Sukhacheva M.V."/>
            <person name="Gorlenko V.M."/>
        </authorList>
    </citation>
    <scope>NUCLEOTIDE SEQUENCE [LARGE SCALE GENOMIC DNA]</scope>
    <source>
        <strain evidence="7">Chok-6</strain>
    </source>
</reference>
<evidence type="ECO:0000313" key="8">
    <source>
        <dbReference type="Proteomes" id="UP000280307"/>
    </source>
</evidence>
<name>A0A426U952_9CHLR</name>
<comment type="subcellular location">
    <subcellularLocation>
        <location evidence="1">Cell membrane</location>
        <topology evidence="1">Multi-pass membrane protein</topology>
    </subcellularLocation>
</comment>
<keyword evidence="2" id="KW-1003">Cell membrane</keyword>
<keyword evidence="5 6" id="KW-0472">Membrane</keyword>
<gene>
    <name evidence="7" type="ORF">EI684_02495</name>
</gene>
<feature type="transmembrane region" description="Helical" evidence="6">
    <location>
        <begin position="196"/>
        <end position="218"/>
    </location>
</feature>
<evidence type="ECO:0000256" key="4">
    <source>
        <dbReference type="ARBA" id="ARBA00022989"/>
    </source>
</evidence>
<evidence type="ECO:0000313" key="7">
    <source>
        <dbReference type="EMBL" id="RRR76658.1"/>
    </source>
</evidence>
<feature type="transmembrane region" description="Helical" evidence="6">
    <location>
        <begin position="113"/>
        <end position="139"/>
    </location>
</feature>
<organism evidence="7 8">
    <name type="scientific">Candidatus Viridilinea halotolerans</name>
    <dbReference type="NCBI Taxonomy" id="2491704"/>
    <lineage>
        <taxon>Bacteria</taxon>
        <taxon>Bacillati</taxon>
        <taxon>Chloroflexota</taxon>
        <taxon>Chloroflexia</taxon>
        <taxon>Chloroflexales</taxon>
        <taxon>Chloroflexineae</taxon>
        <taxon>Oscillochloridaceae</taxon>
        <taxon>Candidatus Viridilinea</taxon>
    </lineage>
</organism>
<dbReference type="PANTHER" id="PTHR40277">
    <property type="entry name" value="BLL5419 PROTEIN"/>
    <property type="match status" value="1"/>
</dbReference>
<proteinExistence type="predicted"/>
<feature type="transmembrane region" description="Helical" evidence="6">
    <location>
        <begin position="44"/>
        <end position="60"/>
    </location>
</feature>
<protein>
    <submittedName>
        <fullName evidence="7">UPF0104 family protein</fullName>
    </submittedName>
</protein>
<evidence type="ECO:0000256" key="1">
    <source>
        <dbReference type="ARBA" id="ARBA00004651"/>
    </source>
</evidence>
<accession>A0A426U952</accession>
<dbReference type="Proteomes" id="UP000280307">
    <property type="component" value="Unassembled WGS sequence"/>
</dbReference>
<dbReference type="EMBL" id="RSAS01000106">
    <property type="protein sequence ID" value="RRR76658.1"/>
    <property type="molecule type" value="Genomic_DNA"/>
</dbReference>
<keyword evidence="3 6" id="KW-0812">Transmembrane</keyword>
<keyword evidence="4 6" id="KW-1133">Transmembrane helix</keyword>
<evidence type="ECO:0000256" key="6">
    <source>
        <dbReference type="SAM" id="Phobius"/>
    </source>
</evidence>
<comment type="caution">
    <text evidence="7">The sequence shown here is derived from an EMBL/GenBank/DDBJ whole genome shotgun (WGS) entry which is preliminary data.</text>
</comment>
<evidence type="ECO:0000256" key="3">
    <source>
        <dbReference type="ARBA" id="ARBA00022692"/>
    </source>
</evidence>
<dbReference type="AlphaFoldDB" id="A0A426U952"/>
<feature type="transmembrane region" description="Helical" evidence="6">
    <location>
        <begin position="151"/>
        <end position="170"/>
    </location>
</feature>
<dbReference type="Pfam" id="PF03706">
    <property type="entry name" value="LPG_synthase_TM"/>
    <property type="match status" value="1"/>
</dbReference>
<sequence>MRRVPRRFWFWLRLAVGVGVLFWLFSAFDWPTLRQQIVRMDWRWGLLCLATPLLGILLSTRKWQGVLRCLGIERGYHTLLRFYWSGAFYNNVLPGSIGGDVVRIGGLKATGVALLPATLAVLLDRITGLWVGMLIGLGACLWPSDLPHREWLGFAFGGMVVGGVLAVWLLPQLRHLVPQRWQRYGELATLLRDRRWLPTLGMAVLFQSLVVLHLWVALHAFQSPVSLLACAIYAQALVVITLLPISLNGIGVRETALVVLLASNQVAPEVAALAGSTIYLTGVLSSVPGGLWVRG</sequence>
<dbReference type="PANTHER" id="PTHR40277:SF1">
    <property type="entry name" value="BLL5419 PROTEIN"/>
    <property type="match status" value="1"/>
</dbReference>
<evidence type="ECO:0000256" key="2">
    <source>
        <dbReference type="ARBA" id="ARBA00022475"/>
    </source>
</evidence>
<dbReference type="GO" id="GO:0005886">
    <property type="term" value="C:plasma membrane"/>
    <property type="evidence" value="ECO:0007669"/>
    <property type="project" value="UniProtKB-SubCell"/>
</dbReference>